<protein>
    <submittedName>
        <fullName evidence="1">Uncharacterized protein</fullName>
    </submittedName>
</protein>
<dbReference type="EMBL" id="ML732219">
    <property type="protein sequence ID" value="KAB8073850.1"/>
    <property type="molecule type" value="Genomic_DNA"/>
</dbReference>
<organism evidence="1 2">
    <name type="scientific">Aspergillus leporis</name>
    <dbReference type="NCBI Taxonomy" id="41062"/>
    <lineage>
        <taxon>Eukaryota</taxon>
        <taxon>Fungi</taxon>
        <taxon>Dikarya</taxon>
        <taxon>Ascomycota</taxon>
        <taxon>Pezizomycotina</taxon>
        <taxon>Eurotiomycetes</taxon>
        <taxon>Eurotiomycetidae</taxon>
        <taxon>Eurotiales</taxon>
        <taxon>Aspergillaceae</taxon>
        <taxon>Aspergillus</taxon>
        <taxon>Aspergillus subgen. Circumdati</taxon>
    </lineage>
</organism>
<keyword evidence="2" id="KW-1185">Reference proteome</keyword>
<proteinExistence type="predicted"/>
<evidence type="ECO:0000313" key="1">
    <source>
        <dbReference type="EMBL" id="KAB8073850.1"/>
    </source>
</evidence>
<name>A0A5N5X3H9_9EURO</name>
<reference evidence="1 2" key="1">
    <citation type="submission" date="2019-04" db="EMBL/GenBank/DDBJ databases">
        <title>Friends and foes A comparative genomics study of 23 Aspergillus species from section Flavi.</title>
        <authorList>
            <consortium name="DOE Joint Genome Institute"/>
            <person name="Kjaerbolling I."/>
            <person name="Vesth T."/>
            <person name="Frisvad J.C."/>
            <person name="Nybo J.L."/>
            <person name="Theobald S."/>
            <person name="Kildgaard S."/>
            <person name="Isbrandt T."/>
            <person name="Kuo A."/>
            <person name="Sato A."/>
            <person name="Lyhne E.K."/>
            <person name="Kogle M.E."/>
            <person name="Wiebenga A."/>
            <person name="Kun R.S."/>
            <person name="Lubbers R.J."/>
            <person name="Makela M.R."/>
            <person name="Barry K."/>
            <person name="Chovatia M."/>
            <person name="Clum A."/>
            <person name="Daum C."/>
            <person name="Haridas S."/>
            <person name="He G."/>
            <person name="LaButti K."/>
            <person name="Lipzen A."/>
            <person name="Mondo S."/>
            <person name="Riley R."/>
            <person name="Salamov A."/>
            <person name="Simmons B.A."/>
            <person name="Magnuson J.K."/>
            <person name="Henrissat B."/>
            <person name="Mortensen U.H."/>
            <person name="Larsen T.O."/>
            <person name="Devries R.P."/>
            <person name="Grigoriev I.V."/>
            <person name="Machida M."/>
            <person name="Baker S.E."/>
            <person name="Andersen M.R."/>
        </authorList>
    </citation>
    <scope>NUCLEOTIDE SEQUENCE [LARGE SCALE GENOMIC DNA]</scope>
    <source>
        <strain evidence="1 2">CBS 151.66</strain>
    </source>
</reference>
<dbReference type="AlphaFoldDB" id="A0A5N5X3H9"/>
<accession>A0A5N5X3H9</accession>
<dbReference type="Proteomes" id="UP000326565">
    <property type="component" value="Unassembled WGS sequence"/>
</dbReference>
<evidence type="ECO:0000313" key="2">
    <source>
        <dbReference type="Proteomes" id="UP000326565"/>
    </source>
</evidence>
<gene>
    <name evidence="1" type="ORF">BDV29DRAFT_174629</name>
</gene>
<sequence>MCNMGCLYRGQRSFYAMFFQLSQVLRRRLDFLGDSTLVVRKSKEMGCRFCWQ</sequence>